<dbReference type="EMBL" id="SMYO01000011">
    <property type="protein sequence ID" value="TDK58783.1"/>
    <property type="molecule type" value="Genomic_DNA"/>
</dbReference>
<dbReference type="Proteomes" id="UP001178888">
    <property type="component" value="Unassembled WGS sequence"/>
</dbReference>
<reference evidence="3 4" key="1">
    <citation type="submission" date="2019-03" db="EMBL/GenBank/DDBJ databases">
        <title>Bacillus niacini sp. nov. a Nicotinate-Metabolizing Mesophile Isolated from Soil.</title>
        <authorList>
            <person name="Zhang G."/>
        </authorList>
    </citation>
    <scope>NUCLEOTIDE SEQUENCE [LARGE SCALE GENOMIC DNA]</scope>
    <source>
        <strain evidence="3 4">WN066</strain>
    </source>
</reference>
<sequence>MKESTVDVILHPVRMRIIQCLINQQLTAQQLKELLPDIPQASLYRNIKKLAEAEIIHVIEEIPNRGTIEKVYSIQNPNKSLIGPEEINTLPKDEQMGLFIKFMANLMAEFEQYLQQEKKDFAADGVTFRQASIYLSDEEFSEFAQDLVKAFSKVINNKPSKERRRRTVGTIIIPDKKNK</sequence>
<dbReference type="Gene3D" id="1.10.10.10">
    <property type="entry name" value="Winged helix-like DNA-binding domain superfamily/Winged helix DNA-binding domain"/>
    <property type="match status" value="1"/>
</dbReference>
<evidence type="ECO:0000313" key="5">
    <source>
        <dbReference type="Proteomes" id="UP001178888"/>
    </source>
</evidence>
<dbReference type="RefSeq" id="WP_133337782.1">
    <property type="nucleotide sequence ID" value="NZ_JAVGVR010000001.1"/>
</dbReference>
<name>A0A4R5VL78_9BACI</name>
<protein>
    <submittedName>
        <fullName evidence="2">Helix-turn-helix domain-containing protein</fullName>
    </submittedName>
    <submittedName>
        <fullName evidence="3">Transcriptional regulator</fullName>
    </submittedName>
</protein>
<keyword evidence="5" id="KW-1185">Reference proteome</keyword>
<comment type="caution">
    <text evidence="3">The sequence shown here is derived from an EMBL/GenBank/DDBJ whole genome shotgun (WGS) entry which is preliminary data.</text>
</comment>
<dbReference type="NCBIfam" id="NF005061">
    <property type="entry name" value="PRK06474.1"/>
    <property type="match status" value="1"/>
</dbReference>
<dbReference type="Gene3D" id="6.10.140.2180">
    <property type="match status" value="1"/>
</dbReference>
<reference evidence="2" key="2">
    <citation type="submission" date="2023-08" db="EMBL/GenBank/DDBJ databases">
        <title>Nitrogen cycling bacteria in agricultural field soils.</title>
        <authorList>
            <person name="Jang J."/>
        </authorList>
    </citation>
    <scope>NUCLEOTIDE SEQUENCE</scope>
    <source>
        <strain evidence="2">PS3-36</strain>
    </source>
</reference>
<evidence type="ECO:0000313" key="4">
    <source>
        <dbReference type="Proteomes" id="UP000295132"/>
    </source>
</evidence>
<dbReference type="InterPro" id="IPR036390">
    <property type="entry name" value="WH_DNA-bd_sf"/>
</dbReference>
<evidence type="ECO:0000256" key="1">
    <source>
        <dbReference type="ARBA" id="ARBA00023125"/>
    </source>
</evidence>
<dbReference type="InterPro" id="IPR036388">
    <property type="entry name" value="WH-like_DNA-bd_sf"/>
</dbReference>
<accession>A0A4R5VL78</accession>
<dbReference type="GO" id="GO:0003677">
    <property type="term" value="F:DNA binding"/>
    <property type="evidence" value="ECO:0007669"/>
    <property type="project" value="UniProtKB-KW"/>
</dbReference>
<dbReference type="CDD" id="cd00090">
    <property type="entry name" value="HTH_ARSR"/>
    <property type="match status" value="1"/>
</dbReference>
<gene>
    <name evidence="3" type="ORF">E2K98_21455</name>
    <name evidence="2" type="ORF">RCG21_22825</name>
</gene>
<dbReference type="AlphaFoldDB" id="A0A4R5VL78"/>
<dbReference type="Proteomes" id="UP000295132">
    <property type="component" value="Unassembled WGS sequence"/>
</dbReference>
<dbReference type="InterPro" id="IPR011991">
    <property type="entry name" value="ArsR-like_HTH"/>
</dbReference>
<dbReference type="Pfam" id="PF12840">
    <property type="entry name" value="HTH_20"/>
    <property type="match status" value="1"/>
</dbReference>
<evidence type="ECO:0000313" key="2">
    <source>
        <dbReference type="EMBL" id="MDQ6599133.1"/>
    </source>
</evidence>
<dbReference type="EMBL" id="JAVGVR010000001">
    <property type="protein sequence ID" value="MDQ6599133.1"/>
    <property type="molecule type" value="Genomic_DNA"/>
</dbReference>
<dbReference type="SUPFAM" id="SSF46785">
    <property type="entry name" value="Winged helix' DNA-binding domain"/>
    <property type="match status" value="1"/>
</dbReference>
<proteinExistence type="predicted"/>
<evidence type="ECO:0000313" key="3">
    <source>
        <dbReference type="EMBL" id="TDK58783.1"/>
    </source>
</evidence>
<organism evidence="3 4">
    <name type="scientific">Bacillus salipaludis</name>
    <dbReference type="NCBI Taxonomy" id="2547811"/>
    <lineage>
        <taxon>Bacteria</taxon>
        <taxon>Bacillati</taxon>
        <taxon>Bacillota</taxon>
        <taxon>Bacilli</taxon>
        <taxon>Bacillales</taxon>
        <taxon>Bacillaceae</taxon>
        <taxon>Bacillus</taxon>
    </lineage>
</organism>
<keyword evidence="1" id="KW-0238">DNA-binding</keyword>